<feature type="site" description="Cleavage (non-hydrolytic); by autocatalysis" evidence="11">
    <location>
        <begin position="257"/>
        <end position="258"/>
    </location>
</feature>
<dbReference type="GO" id="GO:0004609">
    <property type="term" value="F:phosphatidylserine decarboxylase activity"/>
    <property type="evidence" value="ECO:0007669"/>
    <property type="project" value="UniProtKB-UniRule"/>
</dbReference>
<dbReference type="NCBIfam" id="NF001941">
    <property type="entry name" value="PRK00723.1"/>
    <property type="match status" value="1"/>
</dbReference>
<keyword evidence="2 11" id="KW-0444">Lipid biosynthesis</keyword>
<reference evidence="13" key="1">
    <citation type="submission" date="2015-07" db="EMBL/GenBank/DDBJ databases">
        <title>Draft genome sequence of the purine-degrading Gottschalkia purinilyticum DSM 1384 (formerly Clostridium purinilyticum).</title>
        <authorList>
            <person name="Poehlein A."/>
            <person name="Schiel-Bengelsdorf B."/>
            <person name="Bengelsdorf F.R."/>
            <person name="Daniel R."/>
            <person name="Duerre P."/>
        </authorList>
    </citation>
    <scope>NUCLEOTIDE SEQUENCE [LARGE SCALE GENOMIC DNA]</scope>
    <source>
        <strain evidence="13">DSM 1384</strain>
    </source>
</reference>
<evidence type="ECO:0000256" key="8">
    <source>
        <dbReference type="ARBA" id="ARBA00023239"/>
    </source>
</evidence>
<dbReference type="Pfam" id="PF02666">
    <property type="entry name" value="PS_Dcarbxylase"/>
    <property type="match status" value="1"/>
</dbReference>
<dbReference type="AlphaFoldDB" id="A0A0L0W7H3"/>
<feature type="active site" description="Charge relay system; for autoendoproteolytic cleavage activity" evidence="11">
    <location>
        <position position="258"/>
    </location>
</feature>
<dbReference type="InterPro" id="IPR003817">
    <property type="entry name" value="PS_Dcarbxylase"/>
</dbReference>
<evidence type="ECO:0000256" key="5">
    <source>
        <dbReference type="ARBA" id="ARBA00023136"/>
    </source>
</evidence>
<dbReference type="EC" id="4.1.1.65" evidence="11"/>
<keyword evidence="13" id="KW-1185">Reference proteome</keyword>
<comment type="catalytic activity">
    <reaction evidence="11">
        <text>a 1,2-diacyl-sn-glycero-3-phospho-L-serine + H(+) = a 1,2-diacyl-sn-glycero-3-phosphoethanolamine + CO2</text>
        <dbReference type="Rhea" id="RHEA:20828"/>
        <dbReference type="ChEBI" id="CHEBI:15378"/>
        <dbReference type="ChEBI" id="CHEBI:16526"/>
        <dbReference type="ChEBI" id="CHEBI:57262"/>
        <dbReference type="ChEBI" id="CHEBI:64612"/>
        <dbReference type="EC" id="4.1.1.65"/>
    </reaction>
</comment>
<evidence type="ECO:0000256" key="2">
    <source>
        <dbReference type="ARBA" id="ARBA00022516"/>
    </source>
</evidence>
<dbReference type="PANTHER" id="PTHR10067">
    <property type="entry name" value="PHOSPHATIDYLSERINE DECARBOXYLASE"/>
    <property type="match status" value="1"/>
</dbReference>
<feature type="active site" description="Charge relay system; for autoendoproteolytic cleavage activity" evidence="11">
    <location>
        <position position="115"/>
    </location>
</feature>
<comment type="caution">
    <text evidence="12">The sequence shown here is derived from an EMBL/GenBank/DDBJ whole genome shotgun (WGS) entry which is preliminary data.</text>
</comment>
<keyword evidence="9 11" id="KW-1208">Phospholipid metabolism</keyword>
<dbReference type="UniPathway" id="UPA00558">
    <property type="reaction ID" value="UER00616"/>
</dbReference>
<evidence type="ECO:0000256" key="3">
    <source>
        <dbReference type="ARBA" id="ARBA00022793"/>
    </source>
</evidence>
<comment type="subcellular location">
    <subcellularLocation>
        <location evidence="11">Cell membrane</location>
        <topology evidence="11">Peripheral membrane protein</topology>
    </subcellularLocation>
</comment>
<keyword evidence="4 11" id="KW-0443">Lipid metabolism</keyword>
<feature type="active site" description="Charge relay system; for autoendoproteolytic cleavage activity" evidence="11">
    <location>
        <position position="171"/>
    </location>
</feature>
<organism evidence="12 13">
    <name type="scientific">Gottschalkia purinilytica</name>
    <name type="common">Clostridium purinilyticum</name>
    <dbReference type="NCBI Taxonomy" id="1503"/>
    <lineage>
        <taxon>Bacteria</taxon>
        <taxon>Bacillati</taxon>
        <taxon>Bacillota</taxon>
        <taxon>Tissierellia</taxon>
        <taxon>Tissierellales</taxon>
        <taxon>Gottschalkiaceae</taxon>
        <taxon>Gottschalkia</taxon>
    </lineage>
</organism>
<evidence type="ECO:0000256" key="11">
    <source>
        <dbReference type="HAMAP-Rule" id="MF_00663"/>
    </source>
</evidence>
<accession>A0A0L0W7H3</accession>
<dbReference type="STRING" id="1503.CLPU_16c00070"/>
<comment type="function">
    <text evidence="11">Catalyzes the formation of phosphatidylethanolamine (PtdEtn) from phosphatidylserine (PtdSer).</text>
</comment>
<evidence type="ECO:0000256" key="10">
    <source>
        <dbReference type="ARBA" id="ARBA00023317"/>
    </source>
</evidence>
<evidence type="ECO:0000256" key="7">
    <source>
        <dbReference type="ARBA" id="ARBA00023209"/>
    </source>
</evidence>
<comment type="subunit">
    <text evidence="11">Heterodimer of a large membrane-associated beta subunit and a small pyruvoyl-containing alpha subunit.</text>
</comment>
<dbReference type="PANTHER" id="PTHR10067:SF17">
    <property type="entry name" value="PHOSPHATIDYLSERINE DECARBOXYLASE PROENZYME 2"/>
    <property type="match status" value="1"/>
</dbReference>
<evidence type="ECO:0000256" key="9">
    <source>
        <dbReference type="ARBA" id="ARBA00023264"/>
    </source>
</evidence>
<keyword evidence="7 11" id="KW-0594">Phospholipid biosynthesis</keyword>
<evidence type="ECO:0000313" key="12">
    <source>
        <dbReference type="EMBL" id="KNF07454.1"/>
    </source>
</evidence>
<dbReference type="RefSeq" id="WP_050356172.1">
    <property type="nucleotide sequence ID" value="NZ_LGSS01000016.1"/>
</dbReference>
<keyword evidence="11" id="KW-1003">Cell membrane</keyword>
<keyword evidence="3 11" id="KW-0210">Decarboxylase</keyword>
<dbReference type="OrthoDB" id="9802030at2"/>
<proteinExistence type="inferred from homology"/>
<dbReference type="GO" id="GO:0005886">
    <property type="term" value="C:plasma membrane"/>
    <property type="evidence" value="ECO:0007669"/>
    <property type="project" value="UniProtKB-SubCell"/>
</dbReference>
<feature type="chain" id="PRO_5023281514" description="Phosphatidylserine decarboxylase beta chain" evidence="11">
    <location>
        <begin position="1"/>
        <end position="257"/>
    </location>
</feature>
<comment type="pathway">
    <text evidence="1">Lipid metabolism.</text>
</comment>
<evidence type="ECO:0000256" key="6">
    <source>
        <dbReference type="ARBA" id="ARBA00023145"/>
    </source>
</evidence>
<dbReference type="NCBIfam" id="TIGR00163">
    <property type="entry name" value="PS_decarb"/>
    <property type="match status" value="1"/>
</dbReference>
<evidence type="ECO:0000313" key="13">
    <source>
        <dbReference type="Proteomes" id="UP000037267"/>
    </source>
</evidence>
<sequence length="297" mass="34079">MEIYYIDRKTGEKKKETVAGEKSLKWIHETNSGKTLLELLVKKKLFSTLYGKVQDFSISKRKINSFVKNLAIDMNEAEIEDINKYRNFNDFFTRKIKKESRPINYDDNVLASPADGKILAYENIDINSLIQVKGSLYTLKELIQDEELANKYNKGTYMVVRLAPSDYHRFHFPDNCIPSSIKKISGSYYSVNPISLKNIVNVYCQNKRELTILNSDNFKEILFIEIGATCVGSIIQTYTPNKYVNKGDEKGYFKFGGSTVIMFFKEGTVSVDKDIIKNTLEGFETKVLMGEKIGHKI</sequence>
<feature type="chain" id="PRO_5023281516" description="Phosphatidylserine decarboxylase alpha chain" evidence="11">
    <location>
        <begin position="258"/>
        <end position="297"/>
    </location>
</feature>
<feature type="active site" description="Schiff-base intermediate with substrate; via pyruvic acid; for decarboxylase activity" evidence="11">
    <location>
        <position position="258"/>
    </location>
</feature>
<evidence type="ECO:0000256" key="4">
    <source>
        <dbReference type="ARBA" id="ARBA00023098"/>
    </source>
</evidence>
<dbReference type="InterPro" id="IPR033179">
    <property type="entry name" value="PSD_type2_pro"/>
</dbReference>
<keyword evidence="8 11" id="KW-0456">Lyase</keyword>
<protein>
    <recommendedName>
        <fullName evidence="11">Phosphatidylserine decarboxylase proenzyme</fullName>
        <ecNumber evidence="11">4.1.1.65</ecNumber>
    </recommendedName>
    <component>
        <recommendedName>
            <fullName evidence="11">Phosphatidylserine decarboxylase alpha chain</fullName>
        </recommendedName>
    </component>
    <component>
        <recommendedName>
            <fullName evidence="11">Phosphatidylserine decarboxylase beta chain</fullName>
        </recommendedName>
    </component>
</protein>
<keyword evidence="6 11" id="KW-0865">Zymogen</keyword>
<comment type="cofactor">
    <cofactor evidence="11">
        <name>pyruvate</name>
        <dbReference type="ChEBI" id="CHEBI:15361"/>
    </cofactor>
    <text evidence="11">Binds 1 pyruvoyl group covalently per subunit.</text>
</comment>
<feature type="modified residue" description="Pyruvic acid (Ser); by autocatalysis" evidence="11">
    <location>
        <position position="258"/>
    </location>
</feature>
<keyword evidence="5 11" id="KW-0472">Membrane</keyword>
<evidence type="ECO:0000256" key="1">
    <source>
        <dbReference type="ARBA" id="ARBA00005189"/>
    </source>
</evidence>
<dbReference type="HAMAP" id="MF_00663">
    <property type="entry name" value="PS_decarb_PSD_B_type2"/>
    <property type="match status" value="1"/>
</dbReference>
<dbReference type="Proteomes" id="UP000037267">
    <property type="component" value="Unassembled WGS sequence"/>
</dbReference>
<keyword evidence="10 11" id="KW-0670">Pyruvate</keyword>
<dbReference type="PATRIC" id="fig|1503.3.peg.628"/>
<name>A0A0L0W7H3_GOTPU</name>
<comment type="similarity">
    <text evidence="11">Belongs to the phosphatidylserine decarboxylase family. PSD-B subfamily. Prokaryotic type II sub-subfamily.</text>
</comment>
<dbReference type="EMBL" id="LGSS01000016">
    <property type="protein sequence ID" value="KNF07454.1"/>
    <property type="molecule type" value="Genomic_DNA"/>
</dbReference>
<gene>
    <name evidence="11 12" type="primary">psd</name>
    <name evidence="12" type="ORF">CLPU_16c00070</name>
</gene>
<dbReference type="InterPro" id="IPR033177">
    <property type="entry name" value="PSD-B"/>
</dbReference>
<comment type="PTM">
    <text evidence="11">Is synthesized initially as an inactive proenzyme. Formation of the active enzyme involves a self-maturation process in which the active site pyruvoyl group is generated from an internal serine residue via an autocatalytic post-translational modification. Two non-identical subunits are generated from the proenzyme in this reaction, and the pyruvate is formed at the N-terminus of the alpha chain, which is derived from the carboxyl end of the proenzyme. The autoendoproteolytic cleavage occurs by a canonical serine protease mechanism, in which the side chain hydroxyl group of the serine supplies its oxygen atom to form the C-terminus of the beta chain, while the remainder of the serine residue undergoes an oxidative deamination to produce ammonia and the pyruvoyl prosthetic group on the alpha chain. During this reaction, the Ser that is part of the protease active site of the proenzyme becomes the pyruvoyl prosthetic group, which constitutes an essential element of the active site of the mature decarboxylase.</text>
</comment>
<dbReference type="GO" id="GO:0006646">
    <property type="term" value="P:phosphatidylethanolamine biosynthetic process"/>
    <property type="evidence" value="ECO:0007669"/>
    <property type="project" value="UniProtKB-UniRule"/>
</dbReference>
<comment type="pathway">
    <text evidence="11">Phospholipid metabolism; phosphatidylethanolamine biosynthesis; phosphatidylethanolamine from CDP-diacylglycerol: step 2/2.</text>
</comment>